<evidence type="ECO:0000313" key="2">
    <source>
        <dbReference type="EMBL" id="MCC4232643.1"/>
    </source>
</evidence>
<evidence type="ECO:0000313" key="3">
    <source>
        <dbReference type="Proteomes" id="UP001198830"/>
    </source>
</evidence>
<evidence type="ECO:0000256" key="1">
    <source>
        <dbReference type="SAM" id="SignalP"/>
    </source>
</evidence>
<dbReference type="InterPro" id="IPR027587">
    <property type="entry name" value="TrbK"/>
</dbReference>
<dbReference type="Proteomes" id="UP001198830">
    <property type="component" value="Unassembled WGS sequence"/>
</dbReference>
<name>A0ABS8H3H7_9SPHN</name>
<dbReference type="EMBL" id="JAJGNP010000004">
    <property type="protein sequence ID" value="MCC4232643.1"/>
    <property type="molecule type" value="Genomic_DNA"/>
</dbReference>
<gene>
    <name evidence="2" type="primary">trbK-alt</name>
    <name evidence="2" type="ORF">LL253_08060</name>
</gene>
<dbReference type="RefSeq" id="WP_228226835.1">
    <property type="nucleotide sequence ID" value="NZ_JAJGNP010000004.1"/>
</dbReference>
<feature type="signal peptide" evidence="1">
    <location>
        <begin position="1"/>
        <end position="25"/>
    </location>
</feature>
<comment type="caution">
    <text evidence="2">The sequence shown here is derived from an EMBL/GenBank/DDBJ whole genome shotgun (WGS) entry which is preliminary data.</text>
</comment>
<accession>A0ABS8H3H7</accession>
<dbReference type="NCBIfam" id="TIGR04360">
    <property type="entry name" value="other_trbK"/>
    <property type="match status" value="1"/>
</dbReference>
<protein>
    <submittedName>
        <fullName evidence="2">Entry exclusion protein TrbK-alt</fullName>
    </submittedName>
</protein>
<organism evidence="2 3">
    <name type="scientific">Sphingobium soli</name>
    <dbReference type="NCBI Taxonomy" id="1591116"/>
    <lineage>
        <taxon>Bacteria</taxon>
        <taxon>Pseudomonadati</taxon>
        <taxon>Pseudomonadota</taxon>
        <taxon>Alphaproteobacteria</taxon>
        <taxon>Sphingomonadales</taxon>
        <taxon>Sphingomonadaceae</taxon>
        <taxon>Sphingobium</taxon>
    </lineage>
</organism>
<dbReference type="Pfam" id="PF20084">
    <property type="entry name" value="TrbK"/>
    <property type="match status" value="1"/>
</dbReference>
<sequence>MTSAAKIAGVACLAGLMLAAIAGMAARQPTPSNIAETPSRSAPAIASDQLARCRTLTMPDAGCEAAWEAERRRFFRDEKR</sequence>
<proteinExistence type="predicted"/>
<keyword evidence="1" id="KW-0732">Signal</keyword>
<keyword evidence="3" id="KW-1185">Reference proteome</keyword>
<reference evidence="2 3" key="1">
    <citation type="submission" date="2021-10" db="EMBL/GenBank/DDBJ databases">
        <title>The diversity and Nitrogen Metabolism of Culturable Nitrate-Utilizing Bacteria Within the Oxygen Minimum Zone of the Changjiang (Yangtze River)Estuary.</title>
        <authorList>
            <person name="Zhang D."/>
            <person name="Zheng J."/>
            <person name="Liu S."/>
            <person name="He W."/>
        </authorList>
    </citation>
    <scope>NUCLEOTIDE SEQUENCE [LARGE SCALE GENOMIC DNA]</scope>
    <source>
        <strain evidence="2 3">FXH275-2</strain>
    </source>
</reference>
<feature type="chain" id="PRO_5047528121" evidence="1">
    <location>
        <begin position="26"/>
        <end position="80"/>
    </location>
</feature>